<evidence type="ECO:0000256" key="9">
    <source>
        <dbReference type="ARBA" id="ARBA00023295"/>
    </source>
</evidence>
<comment type="pathway">
    <text evidence="3">Glycan metabolism; pectin degradation; 2-dehydro-3-deoxy-D-gluconate from pectin: step 1/5.</text>
</comment>
<protein>
    <submittedName>
        <fullName evidence="12">Beta-xylosidase</fullName>
    </submittedName>
</protein>
<dbReference type="GO" id="GO:0004553">
    <property type="term" value="F:hydrolase activity, hydrolyzing O-glycosyl compounds"/>
    <property type="evidence" value="ECO:0007669"/>
    <property type="project" value="InterPro"/>
</dbReference>
<dbReference type="Proteomes" id="UP000596276">
    <property type="component" value="Chromosome 5"/>
</dbReference>
<dbReference type="SUPFAM" id="SSF75005">
    <property type="entry name" value="Arabinanase/levansucrase/invertase"/>
    <property type="match status" value="1"/>
</dbReference>
<dbReference type="PANTHER" id="PTHR42812">
    <property type="entry name" value="BETA-XYLOSIDASE"/>
    <property type="match status" value="1"/>
</dbReference>
<dbReference type="GO" id="GO:0042545">
    <property type="term" value="P:cell wall modification"/>
    <property type="evidence" value="ECO:0007669"/>
    <property type="project" value="InterPro"/>
</dbReference>
<dbReference type="InterPro" id="IPR000070">
    <property type="entry name" value="Pectinesterase_cat"/>
</dbReference>
<dbReference type="InterPro" id="IPR006710">
    <property type="entry name" value="Glyco_hydro_43"/>
</dbReference>
<dbReference type="GO" id="GO:0005576">
    <property type="term" value="C:extracellular region"/>
    <property type="evidence" value="ECO:0007669"/>
    <property type="project" value="UniProtKB-SubCell"/>
</dbReference>
<dbReference type="AlphaFoldDB" id="A0A7U2QUK1"/>
<comment type="similarity">
    <text evidence="4">Belongs to the glycosyl hydrolase 43 family.</text>
</comment>
<keyword evidence="5" id="KW-0964">Secreted</keyword>
<keyword evidence="9" id="KW-0326">Glycosidase</keyword>
<comment type="subcellular location">
    <subcellularLocation>
        <location evidence="2">Secreted</location>
    </subcellularLocation>
</comment>
<dbReference type="InterPro" id="IPR012334">
    <property type="entry name" value="Pectin_lyas_fold"/>
</dbReference>
<dbReference type="Gene3D" id="2.115.10.20">
    <property type="entry name" value="Glycosyl hydrolase domain, family 43"/>
    <property type="match status" value="1"/>
</dbReference>
<comment type="function">
    <text evidence="1">Involved in maceration and soft-rotting of plant tissue.</text>
</comment>
<sequence>MSTFTNPIIPGFYSDPSCIRVGDVFYMANSSFQFFPGIPIHKSKDLINWELIGNAINRPSQISLNQATTKITTHRAENYSRVAYTPRPFDLSDPNSYSKLIYFDFHGIDLSLFFDKNGKVYVQGSWIYGYDQNPATVIRQAEIDVATGQLLTGARDIWSGATGKVPEGPHVYYKDGWYYLLIAEGGTHARHKITMARSRSIWGPFESDLANPVLTAEGSSGVVQCVGHGDLVYDKDGQWWCVMLARREYGNFYPLGRETFLTSVEWVDGEFPVFKDVKIKQRTKRQVARKTDTKWPVGVHLKSIILILSGTYTEQLNITQPGPLTLLGESNSPHNASTNSVHVRWVAATEQGIYTDNVYTSVLIVAPTLNASLTGSGPEGLAVPDGTPFGCSDFRTYNIDFRNVYAEQSAGPANALSFSRANGGFYYSGFYSYQDTVYVGKLGNAYFHSSIVAKQTDFLYGFGTAWLELCDLVLQGYGGGITAWKGTNMTYPNKFGVYVHASSINAANASVVVEQKGRCALGRPWNSGHRSIFAETYEDGTIQDSGYVLWQAPITEQTLMGVYENIGPGWNVGARREYIYSVILDKETWEECNSPAKVFLTEEGTPGNVQWIDQRIRWW</sequence>
<evidence type="ECO:0000256" key="8">
    <source>
        <dbReference type="ARBA" id="ARBA00023085"/>
    </source>
</evidence>
<evidence type="ECO:0000256" key="2">
    <source>
        <dbReference type="ARBA" id="ARBA00004613"/>
    </source>
</evidence>
<evidence type="ECO:0000256" key="4">
    <source>
        <dbReference type="ARBA" id="ARBA00009865"/>
    </source>
</evidence>
<dbReference type="InterPro" id="IPR051795">
    <property type="entry name" value="Glycosyl_Hydrlase_43"/>
</dbReference>
<proteinExistence type="inferred from homology"/>
<dbReference type="CDD" id="cd18617">
    <property type="entry name" value="GH43_XynB-like"/>
    <property type="match status" value="1"/>
</dbReference>
<dbReference type="UniPathway" id="UPA00545">
    <property type="reaction ID" value="UER00823"/>
</dbReference>
<dbReference type="Gene3D" id="2.160.20.10">
    <property type="entry name" value="Single-stranded right-handed beta-helix, Pectin lyase-like"/>
    <property type="match status" value="1"/>
</dbReference>
<feature type="domain" description="Pectinesterase catalytic" evidence="11">
    <location>
        <begin position="393"/>
        <end position="578"/>
    </location>
</feature>
<dbReference type="VEuPathDB" id="FungiDB:AFLA_009752"/>
<name>A0A7U2QUK1_ASPFN</name>
<dbReference type="GO" id="GO:0030599">
    <property type="term" value="F:pectinesterase activity"/>
    <property type="evidence" value="ECO:0007669"/>
    <property type="project" value="InterPro"/>
</dbReference>
<evidence type="ECO:0000259" key="11">
    <source>
        <dbReference type="Pfam" id="PF01095"/>
    </source>
</evidence>
<dbReference type="Pfam" id="PF04616">
    <property type="entry name" value="Glyco_hydro_43"/>
    <property type="match status" value="1"/>
</dbReference>
<gene>
    <name evidence="12" type="ORF">F9C07_2246189</name>
</gene>
<dbReference type="PANTHER" id="PTHR42812:SF12">
    <property type="entry name" value="BETA-XYLOSIDASE-RELATED"/>
    <property type="match status" value="1"/>
</dbReference>
<keyword evidence="6" id="KW-0732">Signal</keyword>
<organism evidence="12 13">
    <name type="scientific">Aspergillus flavus (strain ATCC 200026 / FGSC A1120 / IAM 13836 / NRRL 3357 / JCM 12722 / SRRC 167)</name>
    <dbReference type="NCBI Taxonomy" id="332952"/>
    <lineage>
        <taxon>Eukaryota</taxon>
        <taxon>Fungi</taxon>
        <taxon>Dikarya</taxon>
        <taxon>Ascomycota</taxon>
        <taxon>Pezizomycotina</taxon>
        <taxon>Eurotiomycetes</taxon>
        <taxon>Eurotiomycetidae</taxon>
        <taxon>Eurotiales</taxon>
        <taxon>Aspergillaceae</taxon>
        <taxon>Aspergillus</taxon>
        <taxon>Aspergillus subgen. Circumdati</taxon>
    </lineage>
</organism>
<keyword evidence="13" id="KW-1185">Reference proteome</keyword>
<keyword evidence="8" id="KW-0063">Aspartyl esterase</keyword>
<dbReference type="InterPro" id="IPR023296">
    <property type="entry name" value="Glyco_hydro_beta-prop_sf"/>
</dbReference>
<dbReference type="InterPro" id="IPR011050">
    <property type="entry name" value="Pectin_lyase_fold/virulence"/>
</dbReference>
<reference evidence="13" key="1">
    <citation type="journal article" date="2021" name="G3 (Bethesda)">
        <title>Chromosome assembled and annotated genome sequence of Aspergillus flavus NRRL 3357.</title>
        <authorList>
            <person name="Skerker J.M."/>
            <person name="Pianalto K.M."/>
            <person name="Mondo S.J."/>
            <person name="Yang K."/>
            <person name="Arkin A.P."/>
            <person name="Keller N.P."/>
            <person name="Grigoriev I.V."/>
            <person name="Louise Glass N.L."/>
        </authorList>
    </citation>
    <scope>NUCLEOTIDE SEQUENCE [LARGE SCALE GENOMIC DNA]</scope>
    <source>
        <strain evidence="13">ATCC 200026 / FGSC A1120 / IAM 13836 / NRRL 3357 / JCM 12722 / SRRC 167</strain>
    </source>
</reference>
<dbReference type="SUPFAM" id="SSF51126">
    <property type="entry name" value="Pectin lyase-like"/>
    <property type="match status" value="1"/>
</dbReference>
<evidence type="ECO:0000256" key="1">
    <source>
        <dbReference type="ARBA" id="ARBA00003252"/>
    </source>
</evidence>
<evidence type="ECO:0000256" key="6">
    <source>
        <dbReference type="ARBA" id="ARBA00022729"/>
    </source>
</evidence>
<evidence type="ECO:0000256" key="7">
    <source>
        <dbReference type="ARBA" id="ARBA00022801"/>
    </source>
</evidence>
<dbReference type="EMBL" id="CP044621">
    <property type="protein sequence ID" value="QRD84942.1"/>
    <property type="molecule type" value="Genomic_DNA"/>
</dbReference>
<evidence type="ECO:0000313" key="13">
    <source>
        <dbReference type="Proteomes" id="UP000596276"/>
    </source>
</evidence>
<keyword evidence="7" id="KW-0378">Hydrolase</keyword>
<dbReference type="GO" id="GO:0045490">
    <property type="term" value="P:pectin catabolic process"/>
    <property type="evidence" value="ECO:0007669"/>
    <property type="project" value="UniProtKB-UniPathway"/>
</dbReference>
<accession>A0A7U2QUK1</accession>
<evidence type="ECO:0000256" key="5">
    <source>
        <dbReference type="ARBA" id="ARBA00022525"/>
    </source>
</evidence>
<evidence type="ECO:0000313" key="12">
    <source>
        <dbReference type="EMBL" id="QRD84942.1"/>
    </source>
</evidence>
<evidence type="ECO:0000256" key="10">
    <source>
        <dbReference type="PIRSR" id="PIRSR606710-2"/>
    </source>
</evidence>
<dbReference type="Pfam" id="PF01095">
    <property type="entry name" value="Pectinesterase"/>
    <property type="match status" value="1"/>
</dbReference>
<dbReference type="VEuPathDB" id="FungiDB:F9C07_2246189"/>
<evidence type="ECO:0000256" key="3">
    <source>
        <dbReference type="ARBA" id="ARBA00005184"/>
    </source>
</evidence>
<feature type="site" description="Important for catalytic activity, responsible for pKa modulation of the active site Glu and correct orientation of both the proton donor and substrate" evidence="10">
    <location>
        <position position="109"/>
    </location>
</feature>